<dbReference type="PANTHER" id="PTHR43071">
    <property type="entry name" value="2-AMINO-4-HYDROXY-6-HYDROXYMETHYLDIHYDROPTERIDINE PYROPHOSPHOKINASE"/>
    <property type="match status" value="1"/>
</dbReference>
<evidence type="ECO:0000256" key="7">
    <source>
        <dbReference type="ARBA" id="ARBA00022840"/>
    </source>
</evidence>
<dbReference type="InterPro" id="IPR000550">
    <property type="entry name" value="Hppk"/>
</dbReference>
<gene>
    <name evidence="10" type="primary">folK</name>
    <name evidence="10" type="ORF">E6C55_25230</name>
</gene>
<name>A0A4S4BIU4_9BACL</name>
<dbReference type="InterPro" id="IPR035907">
    <property type="entry name" value="Hppk_sf"/>
</dbReference>
<reference evidence="10 11" key="1">
    <citation type="submission" date="2019-04" db="EMBL/GenBank/DDBJ databases">
        <title>Cohnella sp. nov. isolated from preserved vegetables.</title>
        <authorList>
            <person name="Lin S.-Y."/>
            <person name="Hung M.-H."/>
            <person name="Young C.-C."/>
        </authorList>
    </citation>
    <scope>NUCLEOTIDE SEQUENCE [LARGE SCALE GENOMIC DNA]</scope>
    <source>
        <strain evidence="10 11">CC-MHH1044</strain>
    </source>
</reference>
<dbReference type="CDD" id="cd00483">
    <property type="entry name" value="HPPK"/>
    <property type="match status" value="1"/>
</dbReference>
<evidence type="ECO:0000256" key="2">
    <source>
        <dbReference type="ARBA" id="ARBA00005051"/>
    </source>
</evidence>
<keyword evidence="11" id="KW-1185">Reference proteome</keyword>
<keyword evidence="8" id="KW-0289">Folate biosynthesis</keyword>
<evidence type="ECO:0000256" key="8">
    <source>
        <dbReference type="ARBA" id="ARBA00022909"/>
    </source>
</evidence>
<dbReference type="GO" id="GO:0005524">
    <property type="term" value="F:ATP binding"/>
    <property type="evidence" value="ECO:0007669"/>
    <property type="project" value="UniProtKB-KW"/>
</dbReference>
<evidence type="ECO:0000313" key="11">
    <source>
        <dbReference type="Proteomes" id="UP000310636"/>
    </source>
</evidence>
<dbReference type="PROSITE" id="PS00794">
    <property type="entry name" value="HPPK"/>
    <property type="match status" value="1"/>
</dbReference>
<keyword evidence="6 10" id="KW-0418">Kinase</keyword>
<dbReference type="AlphaFoldDB" id="A0A4S4BIU4"/>
<protein>
    <recommendedName>
        <fullName evidence="3">2-amino-4-hydroxy-6-hydroxymethyldihydropteridine diphosphokinase</fullName>
        <ecNumber evidence="3">2.7.6.3</ecNumber>
    </recommendedName>
</protein>
<dbReference type="UniPathway" id="UPA00077">
    <property type="reaction ID" value="UER00155"/>
</dbReference>
<feature type="domain" description="7,8-dihydro-6-hydroxymethylpterin-pyrophosphokinase" evidence="9">
    <location>
        <begin position="103"/>
        <end position="114"/>
    </location>
</feature>
<evidence type="ECO:0000256" key="4">
    <source>
        <dbReference type="ARBA" id="ARBA00022679"/>
    </source>
</evidence>
<evidence type="ECO:0000259" key="9">
    <source>
        <dbReference type="PROSITE" id="PS00794"/>
    </source>
</evidence>
<dbReference type="GO" id="GO:0016301">
    <property type="term" value="F:kinase activity"/>
    <property type="evidence" value="ECO:0007669"/>
    <property type="project" value="UniProtKB-KW"/>
</dbReference>
<comment type="caution">
    <text evidence="10">The sequence shown here is derived from an EMBL/GenBank/DDBJ whole genome shotgun (WGS) entry which is preliminary data.</text>
</comment>
<dbReference type="RefSeq" id="WP_136372610.1">
    <property type="nucleotide sequence ID" value="NZ_SSOB01000040.1"/>
</dbReference>
<sequence length="180" mass="20188">MRLANERSADEGLANERLAYAALGANLGDRHSTLMEAIRRLESTDGIGLSRISGVYETAPVGVTDQPSFLNMAVALRTGLEPLELLRRLLGIENELGRVRTVRWGPRLVDLDLLLYEGAELDSEELTLPHPRMHERAFVLVPLQDVWLPESGPFPWKEHVTDAARRKEGIQLWESRESGL</sequence>
<evidence type="ECO:0000256" key="5">
    <source>
        <dbReference type="ARBA" id="ARBA00022741"/>
    </source>
</evidence>
<dbReference type="NCBIfam" id="TIGR01498">
    <property type="entry name" value="folK"/>
    <property type="match status" value="1"/>
</dbReference>
<dbReference type="GO" id="GO:0046654">
    <property type="term" value="P:tetrahydrofolate biosynthetic process"/>
    <property type="evidence" value="ECO:0007669"/>
    <property type="project" value="UniProtKB-UniPathway"/>
</dbReference>
<dbReference type="GO" id="GO:0046656">
    <property type="term" value="P:folic acid biosynthetic process"/>
    <property type="evidence" value="ECO:0007669"/>
    <property type="project" value="UniProtKB-KW"/>
</dbReference>
<comment type="catalytic activity">
    <reaction evidence="1">
        <text>6-hydroxymethyl-7,8-dihydropterin + ATP = (7,8-dihydropterin-6-yl)methyl diphosphate + AMP + H(+)</text>
        <dbReference type="Rhea" id="RHEA:11412"/>
        <dbReference type="ChEBI" id="CHEBI:15378"/>
        <dbReference type="ChEBI" id="CHEBI:30616"/>
        <dbReference type="ChEBI" id="CHEBI:44841"/>
        <dbReference type="ChEBI" id="CHEBI:72950"/>
        <dbReference type="ChEBI" id="CHEBI:456215"/>
        <dbReference type="EC" id="2.7.6.3"/>
    </reaction>
</comment>
<evidence type="ECO:0000256" key="6">
    <source>
        <dbReference type="ARBA" id="ARBA00022777"/>
    </source>
</evidence>
<comment type="pathway">
    <text evidence="2">Cofactor biosynthesis; tetrahydrofolate biosynthesis; 2-amino-4-hydroxy-6-hydroxymethyl-7,8-dihydropteridine diphosphate from 7,8-dihydroneopterin triphosphate: step 4/4.</text>
</comment>
<dbReference type="EMBL" id="SSOB01000040">
    <property type="protein sequence ID" value="THF74535.1"/>
    <property type="molecule type" value="Genomic_DNA"/>
</dbReference>
<organism evidence="10 11">
    <name type="scientific">Cohnella fermenti</name>
    <dbReference type="NCBI Taxonomy" id="2565925"/>
    <lineage>
        <taxon>Bacteria</taxon>
        <taxon>Bacillati</taxon>
        <taxon>Bacillota</taxon>
        <taxon>Bacilli</taxon>
        <taxon>Bacillales</taxon>
        <taxon>Paenibacillaceae</taxon>
        <taxon>Cohnella</taxon>
    </lineage>
</organism>
<dbReference type="SUPFAM" id="SSF55083">
    <property type="entry name" value="6-hydroxymethyl-7,8-dihydropterin pyrophosphokinase, HPPK"/>
    <property type="match status" value="1"/>
</dbReference>
<proteinExistence type="predicted"/>
<dbReference type="GO" id="GO:0003848">
    <property type="term" value="F:2-amino-4-hydroxy-6-hydroxymethyldihydropteridine diphosphokinase activity"/>
    <property type="evidence" value="ECO:0007669"/>
    <property type="project" value="UniProtKB-EC"/>
</dbReference>
<keyword evidence="4 10" id="KW-0808">Transferase</keyword>
<dbReference type="Pfam" id="PF01288">
    <property type="entry name" value="HPPK"/>
    <property type="match status" value="1"/>
</dbReference>
<dbReference type="EC" id="2.7.6.3" evidence="3"/>
<accession>A0A4S4BIU4</accession>
<keyword evidence="7" id="KW-0067">ATP-binding</keyword>
<keyword evidence="5" id="KW-0547">Nucleotide-binding</keyword>
<dbReference type="OrthoDB" id="9808041at2"/>
<dbReference type="Proteomes" id="UP000310636">
    <property type="component" value="Unassembled WGS sequence"/>
</dbReference>
<evidence type="ECO:0000256" key="3">
    <source>
        <dbReference type="ARBA" id="ARBA00013253"/>
    </source>
</evidence>
<dbReference type="PANTHER" id="PTHR43071:SF1">
    <property type="entry name" value="2-AMINO-4-HYDROXY-6-HYDROXYMETHYLDIHYDROPTERIDINE PYROPHOSPHOKINASE"/>
    <property type="match status" value="1"/>
</dbReference>
<evidence type="ECO:0000313" key="10">
    <source>
        <dbReference type="EMBL" id="THF74535.1"/>
    </source>
</evidence>
<evidence type="ECO:0000256" key="1">
    <source>
        <dbReference type="ARBA" id="ARBA00000198"/>
    </source>
</evidence>
<dbReference type="Gene3D" id="3.30.70.560">
    <property type="entry name" value="7,8-Dihydro-6-hydroxymethylpterin-pyrophosphokinase HPPK"/>
    <property type="match status" value="1"/>
</dbReference>